<gene>
    <name evidence="1" type="ORF">Y1Q_0013465</name>
</gene>
<organism evidence="1 2">
    <name type="scientific">Alligator mississippiensis</name>
    <name type="common">American alligator</name>
    <dbReference type="NCBI Taxonomy" id="8496"/>
    <lineage>
        <taxon>Eukaryota</taxon>
        <taxon>Metazoa</taxon>
        <taxon>Chordata</taxon>
        <taxon>Craniata</taxon>
        <taxon>Vertebrata</taxon>
        <taxon>Euteleostomi</taxon>
        <taxon>Archelosauria</taxon>
        <taxon>Archosauria</taxon>
        <taxon>Crocodylia</taxon>
        <taxon>Alligatoridae</taxon>
        <taxon>Alligatorinae</taxon>
        <taxon>Alligator</taxon>
    </lineage>
</organism>
<dbReference type="Proteomes" id="UP000050525">
    <property type="component" value="Unassembled WGS sequence"/>
</dbReference>
<sequence length="81" mass="8967">MGWRGLGPGAPANQGPPDALQVKYTGFFLSYQNLFCCLGKKPRVRMHKELLWISAEVSTFTCCGSNLHFEEALKSEDATSE</sequence>
<dbReference type="EMBL" id="AKHW03005173">
    <property type="protein sequence ID" value="KYO27442.1"/>
    <property type="molecule type" value="Genomic_DNA"/>
</dbReference>
<protein>
    <submittedName>
        <fullName evidence="1">Uncharacterized protein</fullName>
    </submittedName>
</protein>
<proteinExistence type="predicted"/>
<accession>A0A151MSE0</accession>
<evidence type="ECO:0000313" key="1">
    <source>
        <dbReference type="EMBL" id="KYO27442.1"/>
    </source>
</evidence>
<evidence type="ECO:0000313" key="2">
    <source>
        <dbReference type="Proteomes" id="UP000050525"/>
    </source>
</evidence>
<dbReference type="AlphaFoldDB" id="A0A151MSE0"/>
<name>A0A151MSE0_ALLMI</name>
<keyword evidence="2" id="KW-1185">Reference proteome</keyword>
<comment type="caution">
    <text evidence="1">The sequence shown here is derived from an EMBL/GenBank/DDBJ whole genome shotgun (WGS) entry which is preliminary data.</text>
</comment>
<reference evidence="1 2" key="1">
    <citation type="journal article" date="2012" name="Genome Biol.">
        <title>Sequencing three crocodilian genomes to illuminate the evolution of archosaurs and amniotes.</title>
        <authorList>
            <person name="St John J.A."/>
            <person name="Braun E.L."/>
            <person name="Isberg S.R."/>
            <person name="Miles L.G."/>
            <person name="Chong A.Y."/>
            <person name="Gongora J."/>
            <person name="Dalzell P."/>
            <person name="Moran C."/>
            <person name="Bed'hom B."/>
            <person name="Abzhanov A."/>
            <person name="Burgess S.C."/>
            <person name="Cooksey A.M."/>
            <person name="Castoe T.A."/>
            <person name="Crawford N.G."/>
            <person name="Densmore L.D."/>
            <person name="Drew J.C."/>
            <person name="Edwards S.V."/>
            <person name="Faircloth B.C."/>
            <person name="Fujita M.K."/>
            <person name="Greenwold M.J."/>
            <person name="Hoffmann F.G."/>
            <person name="Howard J.M."/>
            <person name="Iguchi T."/>
            <person name="Janes D.E."/>
            <person name="Khan S.Y."/>
            <person name="Kohno S."/>
            <person name="de Koning A.J."/>
            <person name="Lance S.L."/>
            <person name="McCarthy F.M."/>
            <person name="McCormack J.E."/>
            <person name="Merchant M.E."/>
            <person name="Peterson D.G."/>
            <person name="Pollock D.D."/>
            <person name="Pourmand N."/>
            <person name="Raney B.J."/>
            <person name="Roessler K.A."/>
            <person name="Sanford J.R."/>
            <person name="Sawyer R.H."/>
            <person name="Schmidt C.J."/>
            <person name="Triplett E.W."/>
            <person name="Tuberville T.D."/>
            <person name="Venegas-Anaya M."/>
            <person name="Howard J.T."/>
            <person name="Jarvis E.D."/>
            <person name="Guillette L.J.Jr."/>
            <person name="Glenn T.C."/>
            <person name="Green R.E."/>
            <person name="Ray D.A."/>
        </authorList>
    </citation>
    <scope>NUCLEOTIDE SEQUENCE [LARGE SCALE GENOMIC DNA]</scope>
    <source>
        <strain evidence="1">KSC_2009_1</strain>
    </source>
</reference>